<dbReference type="PANTHER" id="PTHR14679">
    <property type="entry name" value="GEM-ASSOCIATED PROTEIN 7"/>
    <property type="match status" value="1"/>
</dbReference>
<evidence type="ECO:0008006" key="3">
    <source>
        <dbReference type="Google" id="ProtNLM"/>
    </source>
</evidence>
<dbReference type="AlphaFoldDB" id="A0A9N9TJ11"/>
<accession>A0A9N9TJ11</accession>
<dbReference type="OrthoDB" id="70763at2759"/>
<evidence type="ECO:0000313" key="2">
    <source>
        <dbReference type="Proteomes" id="UP001153712"/>
    </source>
</evidence>
<gene>
    <name evidence="1" type="ORF">PHYEVI_LOCUS2787</name>
</gene>
<dbReference type="EMBL" id="OU900105">
    <property type="protein sequence ID" value="CAG9856364.1"/>
    <property type="molecule type" value="Genomic_DNA"/>
</dbReference>
<dbReference type="PANTHER" id="PTHR14679:SF1">
    <property type="entry name" value="GEM-ASSOCIATED PROTEIN 7"/>
    <property type="match status" value="1"/>
</dbReference>
<dbReference type="GO" id="GO:0034719">
    <property type="term" value="C:SMN-Sm protein complex"/>
    <property type="evidence" value="ECO:0007669"/>
    <property type="project" value="InterPro"/>
</dbReference>
<name>A0A9N9TJ11_PHYSR</name>
<protein>
    <recommendedName>
        <fullName evidence="3">Gem-associated protein 7</fullName>
    </recommendedName>
</protein>
<dbReference type="InterPro" id="IPR020338">
    <property type="entry name" value="SMN_gemin7"/>
</dbReference>
<keyword evidence="2" id="KW-1185">Reference proteome</keyword>
<dbReference type="Proteomes" id="UP001153712">
    <property type="component" value="Chromosome 12"/>
</dbReference>
<proteinExistence type="predicted"/>
<dbReference type="GO" id="GO:0000387">
    <property type="term" value="P:spliceosomal snRNP assembly"/>
    <property type="evidence" value="ECO:0007669"/>
    <property type="project" value="TreeGrafter"/>
</dbReference>
<reference evidence="1" key="1">
    <citation type="submission" date="2022-01" db="EMBL/GenBank/DDBJ databases">
        <authorList>
            <person name="King R."/>
        </authorList>
    </citation>
    <scope>NUCLEOTIDE SEQUENCE</scope>
</reference>
<sequence>MSDSVEITPEEQQANAFLRERFLSNVISLCKSKKKCEINMYENTIVKGDIKAVDLNFDNILIENLETPLPNTLKVAVLRSSDVLSISYE</sequence>
<organism evidence="1 2">
    <name type="scientific">Phyllotreta striolata</name>
    <name type="common">Striped flea beetle</name>
    <name type="synonym">Crioceris striolata</name>
    <dbReference type="NCBI Taxonomy" id="444603"/>
    <lineage>
        <taxon>Eukaryota</taxon>
        <taxon>Metazoa</taxon>
        <taxon>Ecdysozoa</taxon>
        <taxon>Arthropoda</taxon>
        <taxon>Hexapoda</taxon>
        <taxon>Insecta</taxon>
        <taxon>Pterygota</taxon>
        <taxon>Neoptera</taxon>
        <taxon>Endopterygota</taxon>
        <taxon>Coleoptera</taxon>
        <taxon>Polyphaga</taxon>
        <taxon>Cucujiformia</taxon>
        <taxon>Chrysomeloidea</taxon>
        <taxon>Chrysomelidae</taxon>
        <taxon>Galerucinae</taxon>
        <taxon>Alticini</taxon>
        <taxon>Phyllotreta</taxon>
    </lineage>
</organism>
<evidence type="ECO:0000313" key="1">
    <source>
        <dbReference type="EMBL" id="CAG9856364.1"/>
    </source>
</evidence>
<dbReference type="Pfam" id="PF11095">
    <property type="entry name" value="Gemin7"/>
    <property type="match status" value="1"/>
</dbReference>
<dbReference type="Gene3D" id="2.30.30.100">
    <property type="match status" value="1"/>
</dbReference>